<dbReference type="InterPro" id="IPR032808">
    <property type="entry name" value="DoxX"/>
</dbReference>
<dbReference type="EMBL" id="JMQN01000015">
    <property type="protein sequence ID" value="KEA64622.1"/>
    <property type="molecule type" value="Genomic_DNA"/>
</dbReference>
<protein>
    <submittedName>
        <fullName evidence="7">INTEGRAL MEMBRANE PROTEIN (Rhomboid family)</fullName>
    </submittedName>
</protein>
<evidence type="ECO:0000313" key="8">
    <source>
        <dbReference type="Proteomes" id="UP000028252"/>
    </source>
</evidence>
<proteinExistence type="inferred from homology"/>
<keyword evidence="3" id="KW-1003">Cell membrane</keyword>
<dbReference type="eggNOG" id="COG2259">
    <property type="taxonomic scope" value="Bacteria"/>
</dbReference>
<reference evidence="7 8" key="1">
    <citation type="submission" date="2014-04" db="EMBL/GenBank/DDBJ databases">
        <title>Marinobacterium kochiensis sp. nov., isolated from sediment sample collected from Kochi backwaters in Kerala, India.</title>
        <authorList>
            <person name="Singh A."/>
            <person name="Pinnaka A.K."/>
        </authorList>
    </citation>
    <scope>NUCLEOTIDE SEQUENCE [LARGE SCALE GENOMIC DNA]</scope>
    <source>
        <strain evidence="7 8">AK27</strain>
    </source>
</reference>
<dbReference type="RefSeq" id="WP_231517003.1">
    <property type="nucleotide sequence ID" value="NZ_JMQN01000015.1"/>
</dbReference>
<dbReference type="GO" id="GO:0005886">
    <property type="term" value="C:plasma membrane"/>
    <property type="evidence" value="ECO:0007669"/>
    <property type="project" value="UniProtKB-SubCell"/>
</dbReference>
<dbReference type="PATRIC" id="fig|1232683.4.peg.1065"/>
<dbReference type="InterPro" id="IPR051907">
    <property type="entry name" value="DoxX-like_oxidoreductase"/>
</dbReference>
<organism evidence="7 8">
    <name type="scientific">Marinobacterium lacunae</name>
    <dbReference type="NCBI Taxonomy" id="1232683"/>
    <lineage>
        <taxon>Bacteria</taxon>
        <taxon>Pseudomonadati</taxon>
        <taxon>Pseudomonadota</taxon>
        <taxon>Gammaproteobacteria</taxon>
        <taxon>Oceanospirillales</taxon>
        <taxon>Oceanospirillaceae</taxon>
        <taxon>Marinobacterium</taxon>
    </lineage>
</organism>
<evidence type="ECO:0000256" key="5">
    <source>
        <dbReference type="ARBA" id="ARBA00022989"/>
    </source>
</evidence>
<dbReference type="Pfam" id="PF07681">
    <property type="entry name" value="DoxX"/>
    <property type="match status" value="1"/>
</dbReference>
<evidence type="ECO:0000256" key="2">
    <source>
        <dbReference type="ARBA" id="ARBA00006679"/>
    </source>
</evidence>
<keyword evidence="5" id="KW-1133">Transmembrane helix</keyword>
<sequence>MNTSVMPSARHKPNPVVRCVQQAVAALSHIPETLIILLSRFSIAAIFWTSGQTKIEGFAVNFIDGTFELGWPHFAGSTLYLFREEYALPLLPVEFAATLATIAEHLFPVLLLAGLATRFSALALLIMTIVIQLFVYPGAYPTHGVWAAVLLYLMVRGPGRLSIDYWIKRHFS</sequence>
<keyword evidence="8" id="KW-1185">Reference proteome</keyword>
<keyword evidence="6" id="KW-0472">Membrane</keyword>
<comment type="subcellular location">
    <subcellularLocation>
        <location evidence="1">Cell membrane</location>
        <topology evidence="1">Multi-pass membrane protein</topology>
    </subcellularLocation>
</comment>
<dbReference type="PANTHER" id="PTHR33452">
    <property type="entry name" value="OXIDOREDUCTASE CATD-RELATED"/>
    <property type="match status" value="1"/>
</dbReference>
<evidence type="ECO:0000313" key="7">
    <source>
        <dbReference type="EMBL" id="KEA64622.1"/>
    </source>
</evidence>
<dbReference type="PANTHER" id="PTHR33452:SF1">
    <property type="entry name" value="INNER MEMBRANE PROTEIN YPHA-RELATED"/>
    <property type="match status" value="1"/>
</dbReference>
<keyword evidence="4" id="KW-0812">Transmembrane</keyword>
<comment type="caution">
    <text evidence="7">The sequence shown here is derived from an EMBL/GenBank/DDBJ whole genome shotgun (WGS) entry which is preliminary data.</text>
</comment>
<evidence type="ECO:0000256" key="3">
    <source>
        <dbReference type="ARBA" id="ARBA00022475"/>
    </source>
</evidence>
<dbReference type="STRING" id="1232683.ADIMK_1075"/>
<evidence type="ECO:0000256" key="6">
    <source>
        <dbReference type="ARBA" id="ARBA00023136"/>
    </source>
</evidence>
<dbReference type="Proteomes" id="UP000028252">
    <property type="component" value="Unassembled WGS sequence"/>
</dbReference>
<evidence type="ECO:0000256" key="1">
    <source>
        <dbReference type="ARBA" id="ARBA00004651"/>
    </source>
</evidence>
<gene>
    <name evidence="7" type="ORF">ADIMK_1075</name>
</gene>
<comment type="similarity">
    <text evidence="2">Belongs to the DoxX family.</text>
</comment>
<evidence type="ECO:0000256" key="4">
    <source>
        <dbReference type="ARBA" id="ARBA00022692"/>
    </source>
</evidence>
<accession>A0A081G1G7</accession>
<name>A0A081G1G7_9GAMM</name>
<dbReference type="AlphaFoldDB" id="A0A081G1G7"/>